<evidence type="ECO:0000256" key="1">
    <source>
        <dbReference type="SAM" id="SignalP"/>
    </source>
</evidence>
<proteinExistence type="predicted"/>
<keyword evidence="1" id="KW-0732">Signal</keyword>
<gene>
    <name evidence="3" type="ORF">MIND_00606900</name>
</gene>
<dbReference type="GeneID" id="59345340"/>
<sequence length="587" mass="67312">MRRERALRILLLALAAVFSLLYLDPRVLTGTDIDDVELDAVPTKSEPANNVTLKQPEHVFLVNGLVEIVDPAAPHPIYELIQKAEAEWKGKLARASTTFTQAVAEYRRRWDYVREHAVELPDEYDQINDDLEPFWGLEPKDFLAIRSELEAKIDSYTVGKSATTGVHVVNTSFAPGKYDQLIKGSVAVVDLLRDVEDRLPPFRAVFSPHDSPNRLSDYFVEEAARRAARQNKYVRRNQLPNIDPTGWISACSPGSPARDFSIDEASEPPPPNSKKTFIHDHKLAMDPCLHPRHFWRHGQLLSYDKGPTPQRELVPEFSYCSSHLHHNIRFPTPYGWVDDLSHGDNPDWQDRPDERVLWRGSNTGIFHSQKTRWRTSQRALLMQLTNNIRGSISILGPSNSPTDPVGQPVQIRSARVNPGIFDVAFAGDPIMCDKQTCELLQKLFPWRKRQSAKDAGEYRYVLDVDGNGWSGRFKRLITSNALVFKASLYPEWWLDRVQPWVHYIPIQLDLNDLHDAVIFFRGDSSGVGAHEDLARKIAEQGRAWSRRFWRREDMVAHFYRLILEYARLMSEDREAMSYHSQTDLSLC</sequence>
<feature type="signal peptide" evidence="1">
    <location>
        <begin position="1"/>
        <end position="29"/>
    </location>
</feature>
<dbReference type="EMBL" id="JACAZF010000005">
    <property type="protein sequence ID" value="KAF7303773.1"/>
    <property type="molecule type" value="Genomic_DNA"/>
</dbReference>
<evidence type="ECO:0000313" key="4">
    <source>
        <dbReference type="Proteomes" id="UP000636479"/>
    </source>
</evidence>
<dbReference type="InterPro" id="IPR051091">
    <property type="entry name" value="O-Glucosyltr/Glycosyltrsf_90"/>
</dbReference>
<dbReference type="Pfam" id="PF05686">
    <property type="entry name" value="Glyco_transf_90"/>
    <property type="match status" value="1"/>
</dbReference>
<comment type="caution">
    <text evidence="3">The sequence shown here is derived from an EMBL/GenBank/DDBJ whole genome shotgun (WGS) entry which is preliminary data.</text>
</comment>
<protein>
    <recommendedName>
        <fullName evidence="2">Glycosyl transferase CAP10 domain-containing protein</fullName>
    </recommendedName>
</protein>
<dbReference type="RefSeq" id="XP_037220745.1">
    <property type="nucleotide sequence ID" value="XM_037362824.1"/>
</dbReference>
<reference evidence="3" key="1">
    <citation type="submission" date="2020-05" db="EMBL/GenBank/DDBJ databases">
        <title>Mycena genomes resolve the evolution of fungal bioluminescence.</title>
        <authorList>
            <person name="Tsai I.J."/>
        </authorList>
    </citation>
    <scope>NUCLEOTIDE SEQUENCE</scope>
    <source>
        <strain evidence="3">171206Taipei</strain>
    </source>
</reference>
<feature type="chain" id="PRO_5034485603" description="Glycosyl transferase CAP10 domain-containing protein" evidence="1">
    <location>
        <begin position="30"/>
        <end position="587"/>
    </location>
</feature>
<name>A0A8H6SRB2_9AGAR</name>
<dbReference type="PANTHER" id="PTHR12203:SF118">
    <property type="entry name" value="BETA-1,2-XYLOSYLTRANSFERASE 1"/>
    <property type="match status" value="1"/>
</dbReference>
<accession>A0A8H6SRB2</accession>
<dbReference type="PANTHER" id="PTHR12203">
    <property type="entry name" value="KDEL LYS-ASP-GLU-LEU CONTAINING - RELATED"/>
    <property type="match status" value="1"/>
</dbReference>
<dbReference type="SMART" id="SM00672">
    <property type="entry name" value="CAP10"/>
    <property type="match status" value="1"/>
</dbReference>
<organism evidence="3 4">
    <name type="scientific">Mycena indigotica</name>
    <dbReference type="NCBI Taxonomy" id="2126181"/>
    <lineage>
        <taxon>Eukaryota</taxon>
        <taxon>Fungi</taxon>
        <taxon>Dikarya</taxon>
        <taxon>Basidiomycota</taxon>
        <taxon>Agaricomycotina</taxon>
        <taxon>Agaricomycetes</taxon>
        <taxon>Agaricomycetidae</taxon>
        <taxon>Agaricales</taxon>
        <taxon>Marasmiineae</taxon>
        <taxon>Mycenaceae</taxon>
        <taxon>Mycena</taxon>
    </lineage>
</organism>
<evidence type="ECO:0000313" key="3">
    <source>
        <dbReference type="EMBL" id="KAF7303773.1"/>
    </source>
</evidence>
<dbReference type="InterPro" id="IPR006598">
    <property type="entry name" value="CAP10"/>
</dbReference>
<dbReference type="AlphaFoldDB" id="A0A8H6SRB2"/>
<dbReference type="OrthoDB" id="541052at2759"/>
<dbReference type="Proteomes" id="UP000636479">
    <property type="component" value="Unassembled WGS sequence"/>
</dbReference>
<evidence type="ECO:0000259" key="2">
    <source>
        <dbReference type="SMART" id="SM00672"/>
    </source>
</evidence>
<feature type="domain" description="Glycosyl transferase CAP10" evidence="2">
    <location>
        <begin position="300"/>
        <end position="572"/>
    </location>
</feature>
<keyword evidence="4" id="KW-1185">Reference proteome</keyword>